<accession>A0A0A0K5J8</accession>
<sequence>MTQNLPESGITMKLSLQTPSAERKEESEVTLINYLYYVKETAPPALPSTKGHTRSIRPRIRLRLDLLYPESASEGEEGSHAPRPALHSSLSLPC</sequence>
<dbReference type="Gramene" id="KGN44773">
    <property type="protein sequence ID" value="KGN44773"/>
    <property type="gene ID" value="Csa_7G380100"/>
</dbReference>
<dbReference type="AlphaFoldDB" id="A0A0A0K5J8"/>
<dbReference type="EMBL" id="CM002928">
    <property type="protein sequence ID" value="KGN44773.1"/>
    <property type="molecule type" value="Genomic_DNA"/>
</dbReference>
<name>A0A0A0K5J8_CUCSA</name>
<reference evidence="2 3" key="2">
    <citation type="journal article" date="2009" name="PLoS ONE">
        <title>An integrated genetic and cytogenetic map of the cucumber genome.</title>
        <authorList>
            <person name="Ren Y."/>
            <person name="Zhang Z."/>
            <person name="Liu J."/>
            <person name="Staub J.E."/>
            <person name="Han Y."/>
            <person name="Cheng Z."/>
            <person name="Li X."/>
            <person name="Lu J."/>
            <person name="Miao H."/>
            <person name="Kang H."/>
            <person name="Xie B."/>
            <person name="Gu X."/>
            <person name="Wang X."/>
            <person name="Du Y."/>
            <person name="Jin W."/>
            <person name="Huang S."/>
        </authorList>
    </citation>
    <scope>NUCLEOTIDE SEQUENCE [LARGE SCALE GENOMIC DNA]</scope>
    <source>
        <strain evidence="3">cv. 9930</strain>
    </source>
</reference>
<gene>
    <name evidence="2" type="ORF">Csa_7G380100</name>
</gene>
<reference evidence="2 3" key="1">
    <citation type="journal article" date="2009" name="Nat. Genet.">
        <title>The genome of the cucumber, Cucumis sativus L.</title>
        <authorList>
            <person name="Huang S."/>
            <person name="Li R."/>
            <person name="Zhang Z."/>
            <person name="Li L."/>
            <person name="Gu X."/>
            <person name="Fan W."/>
            <person name="Lucas W.J."/>
            <person name="Wang X."/>
            <person name="Xie B."/>
            <person name="Ni P."/>
            <person name="Ren Y."/>
            <person name="Zhu H."/>
            <person name="Li J."/>
            <person name="Lin K."/>
            <person name="Jin W."/>
            <person name="Fei Z."/>
            <person name="Li G."/>
            <person name="Staub J."/>
            <person name="Kilian A."/>
            <person name="van der Vossen E.A."/>
            <person name="Wu Y."/>
            <person name="Guo J."/>
            <person name="He J."/>
            <person name="Jia Z."/>
            <person name="Ren Y."/>
            <person name="Tian G."/>
            <person name="Lu Y."/>
            <person name="Ruan J."/>
            <person name="Qian W."/>
            <person name="Wang M."/>
            <person name="Huang Q."/>
            <person name="Li B."/>
            <person name="Xuan Z."/>
            <person name="Cao J."/>
            <person name="Asan"/>
            <person name="Wu Z."/>
            <person name="Zhang J."/>
            <person name="Cai Q."/>
            <person name="Bai Y."/>
            <person name="Zhao B."/>
            <person name="Han Y."/>
            <person name="Li Y."/>
            <person name="Li X."/>
            <person name="Wang S."/>
            <person name="Shi Q."/>
            <person name="Liu S."/>
            <person name="Cho W.K."/>
            <person name="Kim J.Y."/>
            <person name="Xu Y."/>
            <person name="Heller-Uszynska K."/>
            <person name="Miao H."/>
            <person name="Cheng Z."/>
            <person name="Zhang S."/>
            <person name="Wu J."/>
            <person name="Yang Y."/>
            <person name="Kang H."/>
            <person name="Li M."/>
            <person name="Liang H."/>
            <person name="Ren X."/>
            <person name="Shi Z."/>
            <person name="Wen M."/>
            <person name="Jian M."/>
            <person name="Yang H."/>
            <person name="Zhang G."/>
            <person name="Yang Z."/>
            <person name="Chen R."/>
            <person name="Liu S."/>
            <person name="Li J."/>
            <person name="Ma L."/>
            <person name="Liu H."/>
            <person name="Zhou Y."/>
            <person name="Zhao J."/>
            <person name="Fang X."/>
            <person name="Li G."/>
            <person name="Fang L."/>
            <person name="Li Y."/>
            <person name="Liu D."/>
            <person name="Zheng H."/>
            <person name="Zhang Y."/>
            <person name="Qin N."/>
            <person name="Li Z."/>
            <person name="Yang G."/>
            <person name="Yang S."/>
            <person name="Bolund L."/>
            <person name="Kristiansen K."/>
            <person name="Zheng H."/>
            <person name="Li S."/>
            <person name="Zhang X."/>
            <person name="Yang H."/>
            <person name="Wang J."/>
            <person name="Sun R."/>
            <person name="Zhang B."/>
            <person name="Jiang S."/>
            <person name="Wang J."/>
            <person name="Du Y."/>
            <person name="Li S."/>
        </authorList>
    </citation>
    <scope>NUCLEOTIDE SEQUENCE [LARGE SCALE GENOMIC DNA]</scope>
    <source>
        <strain evidence="3">cv. 9930</strain>
    </source>
</reference>
<proteinExistence type="predicted"/>
<keyword evidence="3" id="KW-1185">Reference proteome</keyword>
<reference evidence="2 3" key="4">
    <citation type="journal article" date="2011" name="BMC Genomics">
        <title>RNA-Seq improves annotation of protein-coding genes in the cucumber genome.</title>
        <authorList>
            <person name="Li Z."/>
            <person name="Zhang Z."/>
            <person name="Yan P."/>
            <person name="Huang S."/>
            <person name="Fei Z."/>
            <person name="Lin K."/>
        </authorList>
    </citation>
    <scope>NUCLEOTIDE SEQUENCE [LARGE SCALE GENOMIC DNA]</scope>
    <source>
        <strain evidence="3">cv. 9930</strain>
    </source>
</reference>
<feature type="region of interest" description="Disordered" evidence="1">
    <location>
        <begin position="1"/>
        <end position="24"/>
    </location>
</feature>
<evidence type="ECO:0000256" key="1">
    <source>
        <dbReference type="SAM" id="MobiDB-lite"/>
    </source>
</evidence>
<protein>
    <submittedName>
        <fullName evidence="2">Uncharacterized protein</fullName>
    </submittedName>
</protein>
<feature type="region of interest" description="Disordered" evidence="1">
    <location>
        <begin position="71"/>
        <end position="94"/>
    </location>
</feature>
<evidence type="ECO:0000313" key="2">
    <source>
        <dbReference type="EMBL" id="KGN44773.1"/>
    </source>
</evidence>
<reference evidence="2 3" key="3">
    <citation type="journal article" date="2010" name="BMC Genomics">
        <title>Transcriptome sequencing and comparative analysis of cucumber flowers with different sex types.</title>
        <authorList>
            <person name="Guo S."/>
            <person name="Zheng Y."/>
            <person name="Joung J.G."/>
            <person name="Liu S."/>
            <person name="Zhang Z."/>
            <person name="Crasta O.R."/>
            <person name="Sobral B.W."/>
            <person name="Xu Y."/>
            <person name="Huang S."/>
            <person name="Fei Z."/>
        </authorList>
    </citation>
    <scope>NUCLEOTIDE SEQUENCE [LARGE SCALE GENOMIC DNA]</scope>
    <source>
        <strain evidence="3">cv. 9930</strain>
    </source>
</reference>
<dbReference type="Proteomes" id="UP000029981">
    <property type="component" value="Chromosome 7"/>
</dbReference>
<evidence type="ECO:0000313" key="3">
    <source>
        <dbReference type="Proteomes" id="UP000029981"/>
    </source>
</evidence>
<organism evidence="2 3">
    <name type="scientific">Cucumis sativus</name>
    <name type="common">Cucumber</name>
    <dbReference type="NCBI Taxonomy" id="3659"/>
    <lineage>
        <taxon>Eukaryota</taxon>
        <taxon>Viridiplantae</taxon>
        <taxon>Streptophyta</taxon>
        <taxon>Embryophyta</taxon>
        <taxon>Tracheophyta</taxon>
        <taxon>Spermatophyta</taxon>
        <taxon>Magnoliopsida</taxon>
        <taxon>eudicotyledons</taxon>
        <taxon>Gunneridae</taxon>
        <taxon>Pentapetalae</taxon>
        <taxon>rosids</taxon>
        <taxon>fabids</taxon>
        <taxon>Cucurbitales</taxon>
        <taxon>Cucurbitaceae</taxon>
        <taxon>Benincaseae</taxon>
        <taxon>Cucumis</taxon>
    </lineage>
</organism>